<evidence type="ECO:0000256" key="1">
    <source>
        <dbReference type="SAM" id="Phobius"/>
    </source>
</evidence>
<dbReference type="EMBL" id="BOOC01000022">
    <property type="protein sequence ID" value="GIH41477.1"/>
    <property type="molecule type" value="Genomic_DNA"/>
</dbReference>
<sequence length="238" mass="25662">MFTQSARFRRVATGALLVLAPLLLMLAVIVDPGTWGDDREAVSYGDNPALAQLESVLFHWSWLLTAVAVIGVLHVVRRRAVVLGHVAGVVSVLGAINMSALMLVDPVEWWFGRHYPVAEAERLTNEVLGLPGVIFGYQMPWLFFALFGVPLVTVAVWRAGFVRWWVPALAAVGYIGALPVPYGPATVVLWTLPLVALGSIGLRILRMSDADWISYYPSAALPTTAEATAEAAASETAA</sequence>
<dbReference type="RefSeq" id="WP_204058808.1">
    <property type="nucleotide sequence ID" value="NZ_BAAAGP010000020.1"/>
</dbReference>
<protein>
    <recommendedName>
        <fullName evidence="4">DUF4386 family protein</fullName>
    </recommendedName>
</protein>
<keyword evidence="1" id="KW-1133">Transmembrane helix</keyword>
<gene>
    <name evidence="2" type="ORF">Mco01_44770</name>
</gene>
<evidence type="ECO:0008006" key="4">
    <source>
        <dbReference type="Google" id="ProtNLM"/>
    </source>
</evidence>
<keyword evidence="1" id="KW-0812">Transmembrane</keyword>
<feature type="transmembrane region" description="Helical" evidence="1">
    <location>
        <begin position="83"/>
        <end position="104"/>
    </location>
</feature>
<feature type="transmembrane region" description="Helical" evidence="1">
    <location>
        <begin position="164"/>
        <end position="182"/>
    </location>
</feature>
<feature type="transmembrane region" description="Helical" evidence="1">
    <location>
        <begin position="56"/>
        <end position="76"/>
    </location>
</feature>
<organism evidence="2 3">
    <name type="scientific">Microbispora corallina</name>
    <dbReference type="NCBI Taxonomy" id="83302"/>
    <lineage>
        <taxon>Bacteria</taxon>
        <taxon>Bacillati</taxon>
        <taxon>Actinomycetota</taxon>
        <taxon>Actinomycetes</taxon>
        <taxon>Streptosporangiales</taxon>
        <taxon>Streptosporangiaceae</taxon>
        <taxon>Microbispora</taxon>
    </lineage>
</organism>
<proteinExistence type="predicted"/>
<keyword evidence="1" id="KW-0472">Membrane</keyword>
<keyword evidence="3" id="KW-1185">Reference proteome</keyword>
<accession>A0ABQ4G343</accession>
<feature type="transmembrane region" description="Helical" evidence="1">
    <location>
        <begin position="139"/>
        <end position="157"/>
    </location>
</feature>
<feature type="transmembrane region" description="Helical" evidence="1">
    <location>
        <begin position="188"/>
        <end position="205"/>
    </location>
</feature>
<evidence type="ECO:0000313" key="3">
    <source>
        <dbReference type="Proteomes" id="UP000603904"/>
    </source>
</evidence>
<comment type="caution">
    <text evidence="2">The sequence shown here is derived from an EMBL/GenBank/DDBJ whole genome shotgun (WGS) entry which is preliminary data.</text>
</comment>
<dbReference type="Proteomes" id="UP000603904">
    <property type="component" value="Unassembled WGS sequence"/>
</dbReference>
<evidence type="ECO:0000313" key="2">
    <source>
        <dbReference type="EMBL" id="GIH41477.1"/>
    </source>
</evidence>
<reference evidence="2 3" key="1">
    <citation type="submission" date="2021-01" db="EMBL/GenBank/DDBJ databases">
        <title>Whole genome shotgun sequence of Microbispora corallina NBRC 16416.</title>
        <authorList>
            <person name="Komaki H."/>
            <person name="Tamura T."/>
        </authorList>
    </citation>
    <scope>NUCLEOTIDE SEQUENCE [LARGE SCALE GENOMIC DNA]</scope>
    <source>
        <strain evidence="2 3">NBRC 16416</strain>
    </source>
</reference>
<name>A0ABQ4G343_9ACTN</name>